<dbReference type="GO" id="GO:0003677">
    <property type="term" value="F:DNA binding"/>
    <property type="evidence" value="ECO:0007669"/>
    <property type="project" value="UniProtKB-KW"/>
</dbReference>
<keyword evidence="6" id="KW-1185">Reference proteome</keyword>
<dbReference type="AlphaFoldDB" id="A0A316FSW4"/>
<reference evidence="5 6" key="1">
    <citation type="submission" date="2018-05" db="EMBL/GenBank/DDBJ databases">
        <title>Genomic Encyclopedia of Type Strains, Phase IV (KMG-IV): sequencing the most valuable type-strain genomes for metagenomic binning, comparative biology and taxonomic classification.</title>
        <authorList>
            <person name="Goeker M."/>
        </authorList>
    </citation>
    <scope>NUCLEOTIDE SEQUENCE [LARGE SCALE GENOMIC DNA]</scope>
    <source>
        <strain evidence="5 6">DSM 25350</strain>
    </source>
</reference>
<dbReference type="InterPro" id="IPR036271">
    <property type="entry name" value="Tet_transcr_reg_TetR-rel_C_sf"/>
</dbReference>
<keyword evidence="1" id="KW-0805">Transcription regulation</keyword>
<dbReference type="SUPFAM" id="SSF46689">
    <property type="entry name" value="Homeodomain-like"/>
    <property type="match status" value="1"/>
</dbReference>
<dbReference type="PANTHER" id="PTHR47506:SF1">
    <property type="entry name" value="HTH-TYPE TRANSCRIPTIONAL REGULATOR YJDC"/>
    <property type="match status" value="1"/>
</dbReference>
<dbReference type="EMBL" id="QGGU01000005">
    <property type="protein sequence ID" value="PWK51848.1"/>
    <property type="molecule type" value="Genomic_DNA"/>
</dbReference>
<proteinExistence type="predicted"/>
<dbReference type="InterPro" id="IPR001647">
    <property type="entry name" value="HTH_TetR"/>
</dbReference>
<evidence type="ECO:0000256" key="1">
    <source>
        <dbReference type="ARBA" id="ARBA00023015"/>
    </source>
</evidence>
<keyword evidence="2" id="KW-0238">DNA-binding</keyword>
<evidence type="ECO:0000256" key="2">
    <source>
        <dbReference type="ARBA" id="ARBA00023125"/>
    </source>
</evidence>
<sequence>MAKRGRPRTFNSDDALKKAMLEFWSQGYENTPMSSLIKTMKLNATSIYAAYGSKEALFLKAVDLYCRNDGSRIWSAVQSASYPIEVVTELLHKSAEEFTRPNQPKGCLIIMASAISSSSSPSVYQKLKKLRANNERVLIKRFEETKTISELESDKPISHWKSVAKFYLTVQQGMSIQARDGAKPAELLDIAENAISAWDAINEKSFVK</sequence>
<comment type="caution">
    <text evidence="5">The sequence shown here is derived from an EMBL/GenBank/DDBJ whole genome shotgun (WGS) entry which is preliminary data.</text>
</comment>
<evidence type="ECO:0000313" key="6">
    <source>
        <dbReference type="Proteomes" id="UP000245790"/>
    </source>
</evidence>
<dbReference type="InterPro" id="IPR009057">
    <property type="entry name" value="Homeodomain-like_sf"/>
</dbReference>
<gene>
    <name evidence="5" type="ORF">C8D97_105164</name>
</gene>
<feature type="domain" description="HTH tetR-type" evidence="4">
    <location>
        <begin position="16"/>
        <end position="59"/>
    </location>
</feature>
<evidence type="ECO:0000256" key="3">
    <source>
        <dbReference type="ARBA" id="ARBA00023163"/>
    </source>
</evidence>
<dbReference type="Gene3D" id="1.10.357.10">
    <property type="entry name" value="Tetracycline Repressor, domain 2"/>
    <property type="match status" value="1"/>
</dbReference>
<dbReference type="SUPFAM" id="SSF48498">
    <property type="entry name" value="Tetracyclin repressor-like, C-terminal domain"/>
    <property type="match status" value="1"/>
</dbReference>
<evidence type="ECO:0000259" key="4">
    <source>
        <dbReference type="Pfam" id="PF00440"/>
    </source>
</evidence>
<dbReference type="Gene3D" id="1.10.10.60">
    <property type="entry name" value="Homeodomain-like"/>
    <property type="match status" value="1"/>
</dbReference>
<evidence type="ECO:0000313" key="5">
    <source>
        <dbReference type="EMBL" id="PWK51848.1"/>
    </source>
</evidence>
<dbReference type="Proteomes" id="UP000245790">
    <property type="component" value="Unassembled WGS sequence"/>
</dbReference>
<keyword evidence="3" id="KW-0804">Transcription</keyword>
<name>A0A316FSW4_9GAMM</name>
<accession>A0A316FSW4</accession>
<dbReference type="Pfam" id="PF00440">
    <property type="entry name" value="TetR_N"/>
    <property type="match status" value="1"/>
</dbReference>
<organism evidence="5 6">
    <name type="scientific">Pleionea mediterranea</name>
    <dbReference type="NCBI Taxonomy" id="523701"/>
    <lineage>
        <taxon>Bacteria</taxon>
        <taxon>Pseudomonadati</taxon>
        <taxon>Pseudomonadota</taxon>
        <taxon>Gammaproteobacteria</taxon>
        <taxon>Oceanospirillales</taxon>
        <taxon>Pleioneaceae</taxon>
        <taxon>Pleionea</taxon>
    </lineage>
</organism>
<dbReference type="PANTHER" id="PTHR47506">
    <property type="entry name" value="TRANSCRIPTIONAL REGULATORY PROTEIN"/>
    <property type="match status" value="1"/>
</dbReference>
<protein>
    <submittedName>
        <fullName evidence="5">TetR family transcriptional regulator</fullName>
    </submittedName>
</protein>